<evidence type="ECO:0000313" key="2">
    <source>
        <dbReference type="EMBL" id="SFV91136.1"/>
    </source>
</evidence>
<evidence type="ECO:0000256" key="1">
    <source>
        <dbReference type="SAM" id="Phobius"/>
    </source>
</evidence>
<keyword evidence="1" id="KW-0472">Membrane</keyword>
<accession>A0A1W1EB71</accession>
<dbReference type="AlphaFoldDB" id="A0A1W1EB71"/>
<name>A0A1W1EB71_9ZZZZ</name>
<keyword evidence="1" id="KW-0812">Transmembrane</keyword>
<feature type="transmembrane region" description="Helical" evidence="1">
    <location>
        <begin position="12"/>
        <end position="35"/>
    </location>
</feature>
<organism evidence="2">
    <name type="scientific">hydrothermal vent metagenome</name>
    <dbReference type="NCBI Taxonomy" id="652676"/>
    <lineage>
        <taxon>unclassified sequences</taxon>
        <taxon>metagenomes</taxon>
        <taxon>ecological metagenomes</taxon>
    </lineage>
</organism>
<feature type="transmembrane region" description="Helical" evidence="1">
    <location>
        <begin position="80"/>
        <end position="99"/>
    </location>
</feature>
<keyword evidence="1" id="KW-1133">Transmembrane helix</keyword>
<feature type="transmembrane region" description="Helical" evidence="1">
    <location>
        <begin position="47"/>
        <end position="68"/>
    </location>
</feature>
<dbReference type="EMBL" id="FPIB01000028">
    <property type="protein sequence ID" value="SFV91136.1"/>
    <property type="molecule type" value="Genomic_DNA"/>
</dbReference>
<reference evidence="2" key="1">
    <citation type="submission" date="2016-10" db="EMBL/GenBank/DDBJ databases">
        <authorList>
            <person name="de Groot N.N."/>
        </authorList>
    </citation>
    <scope>NUCLEOTIDE SEQUENCE</scope>
</reference>
<protein>
    <submittedName>
        <fullName evidence="2">Uncharacterized protein</fullName>
    </submittedName>
</protein>
<proteinExistence type="predicted"/>
<gene>
    <name evidence="2" type="ORF">MNB_SV-4-188</name>
</gene>
<sequence length="100" mass="11481">MLIRNGKIQFLFWTAFFAVFVFVWIAWVGLQTFVLADEKPITPPQNVIVLLFVLYGIEAVLLMAGTFVSIMINNRFYRKLFGIFVMVAMGSLLYVKSMFG</sequence>